<comment type="caution">
    <text evidence="6">The sequence shown here is derived from an EMBL/GenBank/DDBJ whole genome shotgun (WGS) entry which is preliminary data.</text>
</comment>
<dbReference type="PANTHER" id="PTHR34139:SF1">
    <property type="entry name" value="RNASE MJ1380-RELATED"/>
    <property type="match status" value="1"/>
</dbReference>
<accession>A0A418YNN1</accession>
<dbReference type="EMBL" id="QVRA01000021">
    <property type="protein sequence ID" value="RJG52837.1"/>
    <property type="molecule type" value="Genomic_DNA"/>
</dbReference>
<dbReference type="RefSeq" id="WP_119748963.1">
    <property type="nucleotide sequence ID" value="NZ_QVRA01000021.1"/>
</dbReference>
<keyword evidence="1" id="KW-0597">Phosphoprotein</keyword>
<dbReference type="GO" id="GO:0004540">
    <property type="term" value="F:RNA nuclease activity"/>
    <property type="evidence" value="ECO:0007669"/>
    <property type="project" value="InterPro"/>
</dbReference>
<evidence type="ECO:0000313" key="7">
    <source>
        <dbReference type="Proteomes" id="UP000283469"/>
    </source>
</evidence>
<keyword evidence="7" id="KW-1185">Reference proteome</keyword>
<keyword evidence="2" id="KW-1277">Toxin-antitoxin system</keyword>
<dbReference type="AlphaFoldDB" id="A0A418YNN1"/>
<dbReference type="GO" id="GO:0110001">
    <property type="term" value="C:toxin-antitoxin complex"/>
    <property type="evidence" value="ECO:0007669"/>
    <property type="project" value="InterPro"/>
</dbReference>
<sequence length="115" mass="12721">MSSSREQHRLLDIVENCDAIAIYIDGLDYARFAADRKTIDASERCLQRITEAVIKIGKDRMGAIAPSIPADAIRGLGNMLRHHYDALDLRIIFATMTDILPVLRAACVAALKDLP</sequence>
<reference evidence="6 7" key="1">
    <citation type="submission" date="2018-08" db="EMBL/GenBank/DDBJ databases">
        <title>Sphingobium sp. EO9.</title>
        <authorList>
            <person name="Park Y."/>
            <person name="Kim K.H."/>
            <person name="Jeon C.O."/>
        </authorList>
    </citation>
    <scope>NUCLEOTIDE SEQUENCE [LARGE SCALE GENOMIC DNA]</scope>
    <source>
        <strain evidence="6 7">EO9</strain>
    </source>
</reference>
<dbReference type="OrthoDB" id="4829434at2"/>
<evidence type="ECO:0000256" key="4">
    <source>
        <dbReference type="ARBA" id="ARBA00022741"/>
    </source>
</evidence>
<dbReference type="Pfam" id="PF01934">
    <property type="entry name" value="HepT-like"/>
    <property type="match status" value="1"/>
</dbReference>
<dbReference type="InterPro" id="IPR051813">
    <property type="entry name" value="HepT_RNase_toxin"/>
</dbReference>
<gene>
    <name evidence="6" type="ORF">D0Z70_18405</name>
</gene>
<evidence type="ECO:0000313" key="6">
    <source>
        <dbReference type="EMBL" id="RJG52837.1"/>
    </source>
</evidence>
<dbReference type="GO" id="GO:0000166">
    <property type="term" value="F:nucleotide binding"/>
    <property type="evidence" value="ECO:0007669"/>
    <property type="project" value="UniProtKB-KW"/>
</dbReference>
<evidence type="ECO:0000256" key="5">
    <source>
        <dbReference type="ARBA" id="ARBA00022801"/>
    </source>
</evidence>
<name>A0A418YNN1_9SPHN</name>
<protein>
    <submittedName>
        <fullName evidence="6">DUF86 domain-containing protein</fullName>
    </submittedName>
</protein>
<dbReference type="PANTHER" id="PTHR34139">
    <property type="entry name" value="UPF0331 PROTEIN MJ0127"/>
    <property type="match status" value="1"/>
</dbReference>
<proteinExistence type="predicted"/>
<evidence type="ECO:0000256" key="2">
    <source>
        <dbReference type="ARBA" id="ARBA00022649"/>
    </source>
</evidence>
<evidence type="ECO:0000256" key="1">
    <source>
        <dbReference type="ARBA" id="ARBA00022553"/>
    </source>
</evidence>
<keyword evidence="4" id="KW-0547">Nucleotide-binding</keyword>
<organism evidence="6 7">
    <name type="scientific">Sphingobium terrigena</name>
    <dbReference type="NCBI Taxonomy" id="2304063"/>
    <lineage>
        <taxon>Bacteria</taxon>
        <taxon>Pseudomonadati</taxon>
        <taxon>Pseudomonadota</taxon>
        <taxon>Alphaproteobacteria</taxon>
        <taxon>Sphingomonadales</taxon>
        <taxon>Sphingomonadaceae</taxon>
        <taxon>Sphingobium</taxon>
    </lineage>
</organism>
<dbReference type="GO" id="GO:0016787">
    <property type="term" value="F:hydrolase activity"/>
    <property type="evidence" value="ECO:0007669"/>
    <property type="project" value="UniProtKB-KW"/>
</dbReference>
<keyword evidence="3" id="KW-0540">Nuclease</keyword>
<dbReference type="Proteomes" id="UP000283469">
    <property type="component" value="Unassembled WGS sequence"/>
</dbReference>
<evidence type="ECO:0000256" key="3">
    <source>
        <dbReference type="ARBA" id="ARBA00022722"/>
    </source>
</evidence>
<keyword evidence="5" id="KW-0378">Hydrolase</keyword>
<dbReference type="InterPro" id="IPR008201">
    <property type="entry name" value="HepT-like"/>
</dbReference>